<evidence type="ECO:0000313" key="2">
    <source>
        <dbReference type="EMBL" id="EJK77809.1"/>
    </source>
</evidence>
<feature type="compositionally biased region" description="Basic and acidic residues" evidence="1">
    <location>
        <begin position="320"/>
        <end position="341"/>
    </location>
</feature>
<reference evidence="2 3" key="1">
    <citation type="journal article" date="2012" name="Genome Biol.">
        <title>Genome and low-iron response of an oceanic diatom adapted to chronic iron limitation.</title>
        <authorList>
            <person name="Lommer M."/>
            <person name="Specht M."/>
            <person name="Roy A.S."/>
            <person name="Kraemer L."/>
            <person name="Andreson R."/>
            <person name="Gutowska M.A."/>
            <person name="Wolf J."/>
            <person name="Bergner S.V."/>
            <person name="Schilhabel M.B."/>
            <person name="Klostermeier U.C."/>
            <person name="Beiko R.G."/>
            <person name="Rosenstiel P."/>
            <person name="Hippler M."/>
            <person name="Laroche J."/>
        </authorList>
    </citation>
    <scope>NUCLEOTIDE SEQUENCE [LARGE SCALE GENOMIC DNA]</scope>
    <source>
        <strain evidence="2 3">CCMP1005</strain>
    </source>
</reference>
<feature type="compositionally biased region" description="Low complexity" evidence="1">
    <location>
        <begin position="190"/>
        <end position="201"/>
    </location>
</feature>
<feature type="compositionally biased region" description="Basic and acidic residues" evidence="1">
    <location>
        <begin position="95"/>
        <end position="125"/>
    </location>
</feature>
<feature type="compositionally biased region" description="Low complexity" evidence="1">
    <location>
        <begin position="147"/>
        <end position="164"/>
    </location>
</feature>
<sequence length="485" mass="52343">MRKRICWQRGVAGECIRQYTAADGAPMVWGDSARNVKPPVKEDDHVKRWKGWLFLRRRSGRLNGQRSAPCFLRAVYKDEKARDILACCQGSSLRDLGRGRHTDSEDDAVRSDGGRRRHDSSDDRSSTGGRGEAPKHSSPEDNGGAGRQSQGGRPGAAAAGTGAKTTRRRRTVADAGGRRRRGAGRRDDAAAAVRTRVTTNAEPREARHCHDSSDDDDGSDSVDATGRAKRMSSGRRSGGREEAPHEAAQGAREVEREERRGRPYGLPGQVREEKGGRARRGRGGAGPDREGEGGEAGTVEQGCEVEGARGPGGGRARGRFLHDGRAGDRRPVPRGAEEGRDPPSCGMYTFSSRPGVPISCQSPHISVLMIMCCFNQYHAFATLPLLVLLRRDCVDHIAAALGYDDGASRVISARNTLSGQRLILDSNDEHGSIDGPGSLVDTSAKADANVHGVWSVLFHQYGVASQQVRIIVKCEVLWATSKSKC</sequence>
<feature type="compositionally biased region" description="Basic and acidic residues" evidence="1">
    <location>
        <begin position="252"/>
        <end position="261"/>
    </location>
</feature>
<feature type="compositionally biased region" description="Basic and acidic residues" evidence="1">
    <location>
        <begin position="202"/>
        <end position="212"/>
    </location>
</feature>
<accession>K3W4E7</accession>
<gene>
    <name evidence="2" type="ORF">THAOC_00336</name>
</gene>
<dbReference type="EMBL" id="AGNL01000387">
    <property type="protein sequence ID" value="EJK77809.1"/>
    <property type="molecule type" value="Genomic_DNA"/>
</dbReference>
<dbReference type="AlphaFoldDB" id="K3W4E7"/>
<dbReference type="Proteomes" id="UP000266841">
    <property type="component" value="Unassembled WGS sequence"/>
</dbReference>
<feature type="region of interest" description="Disordered" evidence="1">
    <location>
        <begin position="95"/>
        <end position="344"/>
    </location>
</feature>
<organism evidence="2 3">
    <name type="scientific">Thalassiosira oceanica</name>
    <name type="common">Marine diatom</name>
    <dbReference type="NCBI Taxonomy" id="159749"/>
    <lineage>
        <taxon>Eukaryota</taxon>
        <taxon>Sar</taxon>
        <taxon>Stramenopiles</taxon>
        <taxon>Ochrophyta</taxon>
        <taxon>Bacillariophyta</taxon>
        <taxon>Coscinodiscophyceae</taxon>
        <taxon>Thalassiosirophycidae</taxon>
        <taxon>Thalassiosirales</taxon>
        <taxon>Thalassiosiraceae</taxon>
        <taxon>Thalassiosira</taxon>
    </lineage>
</organism>
<comment type="caution">
    <text evidence="2">The sequence shown here is derived from an EMBL/GenBank/DDBJ whole genome shotgun (WGS) entry which is preliminary data.</text>
</comment>
<name>K3W4E7_THAOC</name>
<keyword evidence="3" id="KW-1185">Reference proteome</keyword>
<proteinExistence type="predicted"/>
<evidence type="ECO:0000256" key="1">
    <source>
        <dbReference type="SAM" id="MobiDB-lite"/>
    </source>
</evidence>
<evidence type="ECO:0000313" key="3">
    <source>
        <dbReference type="Proteomes" id="UP000266841"/>
    </source>
</evidence>
<protein>
    <submittedName>
        <fullName evidence="2">Uncharacterized protein</fullName>
    </submittedName>
</protein>